<protein>
    <submittedName>
        <fullName evidence="10">ABC transporter permease</fullName>
    </submittedName>
</protein>
<dbReference type="RefSeq" id="WP_269908608.1">
    <property type="nucleotide sequence ID" value="NZ_JAPFQA010000025.1"/>
</dbReference>
<dbReference type="InterPro" id="IPR000515">
    <property type="entry name" value="MetI-like"/>
</dbReference>
<organism evidence="10 11">
    <name type="scientific">Mesorhizobium qingshengii</name>
    <dbReference type="NCBI Taxonomy" id="1165689"/>
    <lineage>
        <taxon>Bacteria</taxon>
        <taxon>Pseudomonadati</taxon>
        <taxon>Pseudomonadota</taxon>
        <taxon>Alphaproteobacteria</taxon>
        <taxon>Hyphomicrobiales</taxon>
        <taxon>Phyllobacteriaceae</taxon>
        <taxon>Mesorhizobium</taxon>
    </lineage>
</organism>
<dbReference type="CDD" id="cd06261">
    <property type="entry name" value="TM_PBP2"/>
    <property type="match status" value="1"/>
</dbReference>
<keyword evidence="4" id="KW-0997">Cell inner membrane</keyword>
<sequence length="284" mass="30728">MIDTVAAVGSAPRRRLGEASLLAAAGWAFIIFITTYMLIPVLVTAVMSFNSAAMVRFPLSGFSLRWYAGFLASPLWMDALWNSIVVALGTTVVSASAGILAAWAFSRYDLPFKNLLYLLIMMPLFLPGVVLGLGLAITFGGVQIAGVPLYGSRFLVVLGHSLWAMPLVFLLMEATFRTVDKRIVEASGDLGAGPVRTFFEIVLPMVSTGVFSSMLFALVISLNEFMMALFLTNRDTQTLPVLMWLSLRSAGTPNLAVAAVVLAVTVFASLTLIALWHIRSLRRA</sequence>
<feature type="transmembrane region" description="Helical" evidence="8">
    <location>
        <begin position="115"/>
        <end position="142"/>
    </location>
</feature>
<evidence type="ECO:0000313" key="11">
    <source>
        <dbReference type="Proteomes" id="UP001152178"/>
    </source>
</evidence>
<keyword evidence="7 8" id="KW-0472">Membrane</keyword>
<keyword evidence="6 8" id="KW-1133">Transmembrane helix</keyword>
<evidence type="ECO:0000256" key="8">
    <source>
        <dbReference type="RuleBase" id="RU363032"/>
    </source>
</evidence>
<reference evidence="10" key="1">
    <citation type="submission" date="2022-11" db="EMBL/GenBank/DDBJ databases">
        <authorList>
            <person name="Coimbra C."/>
        </authorList>
    </citation>
    <scope>NUCLEOTIDE SEQUENCE</scope>
    <source>
        <strain evidence="10">Jales19</strain>
    </source>
</reference>
<feature type="transmembrane region" description="Helical" evidence="8">
    <location>
        <begin position="197"/>
        <end position="222"/>
    </location>
</feature>
<evidence type="ECO:0000256" key="1">
    <source>
        <dbReference type="ARBA" id="ARBA00004429"/>
    </source>
</evidence>
<dbReference type="Proteomes" id="UP001152178">
    <property type="component" value="Unassembled WGS sequence"/>
</dbReference>
<feature type="transmembrane region" description="Helical" evidence="8">
    <location>
        <begin position="21"/>
        <end position="49"/>
    </location>
</feature>
<proteinExistence type="inferred from homology"/>
<dbReference type="PANTHER" id="PTHR43357">
    <property type="entry name" value="INNER MEMBRANE ABC TRANSPORTER PERMEASE PROTEIN YDCV"/>
    <property type="match status" value="1"/>
</dbReference>
<feature type="domain" description="ABC transmembrane type-1" evidence="9">
    <location>
        <begin position="80"/>
        <end position="274"/>
    </location>
</feature>
<feature type="transmembrane region" description="Helical" evidence="8">
    <location>
        <begin position="154"/>
        <end position="176"/>
    </location>
</feature>
<gene>
    <name evidence="10" type="ORF">OOJ09_29650</name>
</gene>
<dbReference type="PANTHER" id="PTHR43357:SF4">
    <property type="entry name" value="INNER MEMBRANE ABC TRANSPORTER PERMEASE PROTEIN YDCV"/>
    <property type="match status" value="1"/>
</dbReference>
<evidence type="ECO:0000259" key="9">
    <source>
        <dbReference type="PROSITE" id="PS50928"/>
    </source>
</evidence>
<keyword evidence="11" id="KW-1185">Reference proteome</keyword>
<evidence type="ECO:0000256" key="3">
    <source>
        <dbReference type="ARBA" id="ARBA00022475"/>
    </source>
</evidence>
<evidence type="ECO:0000256" key="5">
    <source>
        <dbReference type="ARBA" id="ARBA00022692"/>
    </source>
</evidence>
<dbReference type="Gene3D" id="1.10.3720.10">
    <property type="entry name" value="MetI-like"/>
    <property type="match status" value="1"/>
</dbReference>
<keyword evidence="2 8" id="KW-0813">Transport</keyword>
<keyword evidence="5 8" id="KW-0812">Transmembrane</keyword>
<comment type="similarity">
    <text evidence="8">Belongs to the binding-protein-dependent transport system permease family.</text>
</comment>
<feature type="transmembrane region" description="Helical" evidence="8">
    <location>
        <begin position="79"/>
        <end position="103"/>
    </location>
</feature>
<comment type="caution">
    <text evidence="10">The sequence shown here is derived from an EMBL/GenBank/DDBJ whole genome shotgun (WGS) entry which is preliminary data.</text>
</comment>
<comment type="subcellular location">
    <subcellularLocation>
        <location evidence="1">Cell inner membrane</location>
        <topology evidence="1">Multi-pass membrane protein</topology>
    </subcellularLocation>
    <subcellularLocation>
        <location evidence="8">Cell membrane</location>
        <topology evidence="8">Multi-pass membrane protein</topology>
    </subcellularLocation>
</comment>
<evidence type="ECO:0000313" key="10">
    <source>
        <dbReference type="EMBL" id="MCZ8548354.1"/>
    </source>
</evidence>
<evidence type="ECO:0000256" key="4">
    <source>
        <dbReference type="ARBA" id="ARBA00022519"/>
    </source>
</evidence>
<dbReference type="PROSITE" id="PS50928">
    <property type="entry name" value="ABC_TM1"/>
    <property type="match status" value="1"/>
</dbReference>
<name>A0ABT4R3E0_9HYPH</name>
<feature type="transmembrane region" description="Helical" evidence="8">
    <location>
        <begin position="255"/>
        <end position="278"/>
    </location>
</feature>
<keyword evidence="3" id="KW-1003">Cell membrane</keyword>
<dbReference type="Pfam" id="PF00528">
    <property type="entry name" value="BPD_transp_1"/>
    <property type="match status" value="1"/>
</dbReference>
<dbReference type="SUPFAM" id="SSF161098">
    <property type="entry name" value="MetI-like"/>
    <property type="match status" value="1"/>
</dbReference>
<accession>A0ABT4R3E0</accession>
<evidence type="ECO:0000256" key="7">
    <source>
        <dbReference type="ARBA" id="ARBA00023136"/>
    </source>
</evidence>
<evidence type="ECO:0000256" key="2">
    <source>
        <dbReference type="ARBA" id="ARBA00022448"/>
    </source>
</evidence>
<evidence type="ECO:0000256" key="6">
    <source>
        <dbReference type="ARBA" id="ARBA00022989"/>
    </source>
</evidence>
<dbReference type="EMBL" id="JAPFQA010000025">
    <property type="protein sequence ID" value="MCZ8548354.1"/>
    <property type="molecule type" value="Genomic_DNA"/>
</dbReference>
<dbReference type="InterPro" id="IPR035906">
    <property type="entry name" value="MetI-like_sf"/>
</dbReference>